<evidence type="ECO:0000313" key="2">
    <source>
        <dbReference type="Proteomes" id="UP000503447"/>
    </source>
</evidence>
<dbReference type="EMBL" id="CP053452">
    <property type="protein sequence ID" value="QJW94621.1"/>
    <property type="molecule type" value="Genomic_DNA"/>
</dbReference>
<name>A0A6M5YN12_9BACT</name>
<dbReference type="Proteomes" id="UP000503447">
    <property type="component" value="Chromosome"/>
</dbReference>
<protein>
    <submittedName>
        <fullName evidence="1">Uncharacterized protein</fullName>
    </submittedName>
</protein>
<dbReference type="AlphaFoldDB" id="A0A6M5YN12"/>
<dbReference type="KEGG" id="ftj:FTUN_2143"/>
<reference evidence="2" key="1">
    <citation type="submission" date="2020-05" db="EMBL/GenBank/DDBJ databases">
        <title>Frigoriglobus tundricola gen. nov., sp. nov., a psychrotolerant cellulolytic planctomycete of the family Gemmataceae with two divergent copies of 16S rRNA gene.</title>
        <authorList>
            <person name="Kulichevskaya I.S."/>
            <person name="Ivanova A.A."/>
            <person name="Naumoff D.G."/>
            <person name="Beletsky A.V."/>
            <person name="Rijpstra W.I.C."/>
            <person name="Sinninghe Damste J.S."/>
            <person name="Mardanov A.V."/>
            <person name="Ravin N.V."/>
            <person name="Dedysh S.N."/>
        </authorList>
    </citation>
    <scope>NUCLEOTIDE SEQUENCE [LARGE SCALE GENOMIC DNA]</scope>
    <source>
        <strain evidence="2">PL17</strain>
    </source>
</reference>
<accession>A0A6M5YN12</accession>
<keyword evidence="2" id="KW-1185">Reference proteome</keyword>
<gene>
    <name evidence="1" type="ORF">FTUN_2143</name>
</gene>
<organism evidence="1 2">
    <name type="scientific">Frigoriglobus tundricola</name>
    <dbReference type="NCBI Taxonomy" id="2774151"/>
    <lineage>
        <taxon>Bacteria</taxon>
        <taxon>Pseudomonadati</taxon>
        <taxon>Planctomycetota</taxon>
        <taxon>Planctomycetia</taxon>
        <taxon>Gemmatales</taxon>
        <taxon>Gemmataceae</taxon>
        <taxon>Frigoriglobus</taxon>
    </lineage>
</organism>
<evidence type="ECO:0000313" key="1">
    <source>
        <dbReference type="EMBL" id="QJW94621.1"/>
    </source>
</evidence>
<proteinExistence type="predicted"/>
<sequence length="99" mass="11397">MPLMRTRTPRRTARIDIWKGHWATLEPVVPEIHEYLTRTVVEFDSGDPLGHRMRAARSTYLTPVVQHRQREGNCVVRPDVQILPQGLVAGVCEWLEELG</sequence>